<reference evidence="1" key="1">
    <citation type="journal article" date="2018" name="DNA Res.">
        <title>Multiple hybrid de novo genome assembly of finger millet, an orphan allotetraploid crop.</title>
        <authorList>
            <person name="Hatakeyama M."/>
            <person name="Aluri S."/>
            <person name="Balachadran M.T."/>
            <person name="Sivarajan S.R."/>
            <person name="Patrignani A."/>
            <person name="Gruter S."/>
            <person name="Poveda L."/>
            <person name="Shimizu-Inatsugi R."/>
            <person name="Baeten J."/>
            <person name="Francoijs K.J."/>
            <person name="Nataraja K.N."/>
            <person name="Reddy Y.A.N."/>
            <person name="Phadnis S."/>
            <person name="Ravikumar R.L."/>
            <person name="Schlapbach R."/>
            <person name="Sreeman S.M."/>
            <person name="Shimizu K.K."/>
        </authorList>
    </citation>
    <scope>NUCLEOTIDE SEQUENCE</scope>
</reference>
<organism evidence="1 2">
    <name type="scientific">Eleusine coracana subsp. coracana</name>
    <dbReference type="NCBI Taxonomy" id="191504"/>
    <lineage>
        <taxon>Eukaryota</taxon>
        <taxon>Viridiplantae</taxon>
        <taxon>Streptophyta</taxon>
        <taxon>Embryophyta</taxon>
        <taxon>Tracheophyta</taxon>
        <taxon>Spermatophyta</taxon>
        <taxon>Magnoliopsida</taxon>
        <taxon>Liliopsida</taxon>
        <taxon>Poales</taxon>
        <taxon>Poaceae</taxon>
        <taxon>PACMAD clade</taxon>
        <taxon>Chloridoideae</taxon>
        <taxon>Cynodonteae</taxon>
        <taxon>Eleusininae</taxon>
        <taxon>Eleusine</taxon>
    </lineage>
</organism>
<sequence>MASPSTVTPAPLLPVTNLAAGGGAALSLGSVLSDAPLATPDFYLFLSRLSNTGHTARRSLADWKLWTELLDRSAFSRAPGPTPSGGC</sequence>
<reference evidence="1" key="2">
    <citation type="submission" date="2021-12" db="EMBL/GenBank/DDBJ databases">
        <title>Resequencing data analysis of finger millet.</title>
        <authorList>
            <person name="Hatakeyama M."/>
            <person name="Aluri S."/>
            <person name="Balachadran M.T."/>
            <person name="Sivarajan S.R."/>
            <person name="Poveda L."/>
            <person name="Shimizu-Inatsugi R."/>
            <person name="Schlapbach R."/>
            <person name="Sreeman S.M."/>
            <person name="Shimizu K.K."/>
        </authorList>
    </citation>
    <scope>NUCLEOTIDE SEQUENCE</scope>
</reference>
<name>A0AAV5CP85_ELECO</name>
<keyword evidence="2" id="KW-1185">Reference proteome</keyword>
<evidence type="ECO:0000313" key="1">
    <source>
        <dbReference type="EMBL" id="GJM99842.1"/>
    </source>
</evidence>
<accession>A0AAV5CP85</accession>
<dbReference type="Proteomes" id="UP001054889">
    <property type="component" value="Unassembled WGS sequence"/>
</dbReference>
<dbReference type="EMBL" id="BQKI01000008">
    <property type="protein sequence ID" value="GJM99842.1"/>
    <property type="molecule type" value="Genomic_DNA"/>
</dbReference>
<evidence type="ECO:0000313" key="2">
    <source>
        <dbReference type="Proteomes" id="UP001054889"/>
    </source>
</evidence>
<comment type="caution">
    <text evidence="1">The sequence shown here is derived from an EMBL/GenBank/DDBJ whole genome shotgun (WGS) entry which is preliminary data.</text>
</comment>
<gene>
    <name evidence="1" type="primary">ga16980</name>
    <name evidence="1" type="ORF">PR202_ga16980</name>
</gene>
<proteinExistence type="predicted"/>
<protein>
    <submittedName>
        <fullName evidence="1">Uncharacterized protein</fullName>
    </submittedName>
</protein>
<dbReference type="AlphaFoldDB" id="A0AAV5CP85"/>